<protein>
    <submittedName>
        <fullName evidence="6">PIN domain-containing protein</fullName>
    </submittedName>
</protein>
<evidence type="ECO:0000313" key="6">
    <source>
        <dbReference type="EMBL" id="MST32395.1"/>
    </source>
</evidence>
<evidence type="ECO:0000256" key="4">
    <source>
        <dbReference type="ARBA" id="ARBA00022842"/>
    </source>
</evidence>
<evidence type="ECO:0000256" key="1">
    <source>
        <dbReference type="ARBA" id="ARBA00022722"/>
    </source>
</evidence>
<sequence length="102" mass="11049">MPVVTAPVVARVSRSPRQVQLRRRLRGCEVVGFGPDEAHEVGALLAKPGASDFVDAHVVVTAARYGAIVVTSDVGDLRRLSDRRSVAARRIERTLFGTNADR</sequence>
<evidence type="ECO:0000313" key="7">
    <source>
        <dbReference type="Proteomes" id="UP000437736"/>
    </source>
</evidence>
<keyword evidence="1" id="KW-0540">Nuclease</keyword>
<dbReference type="InterPro" id="IPR029060">
    <property type="entry name" value="PIN-like_dom_sf"/>
</dbReference>
<dbReference type="Pfam" id="PF01850">
    <property type="entry name" value="PIN"/>
    <property type="match status" value="1"/>
</dbReference>
<evidence type="ECO:0000259" key="5">
    <source>
        <dbReference type="Pfam" id="PF01850"/>
    </source>
</evidence>
<organism evidence="6 7">
    <name type="scientific">Acidiferrimicrobium australe</name>
    <dbReference type="NCBI Taxonomy" id="2664430"/>
    <lineage>
        <taxon>Bacteria</taxon>
        <taxon>Bacillati</taxon>
        <taxon>Actinomycetota</taxon>
        <taxon>Acidimicrobiia</taxon>
        <taxon>Acidimicrobiales</taxon>
        <taxon>Acidimicrobiaceae</taxon>
        <taxon>Acidiferrimicrobium</taxon>
    </lineage>
</organism>
<evidence type="ECO:0000256" key="3">
    <source>
        <dbReference type="ARBA" id="ARBA00022801"/>
    </source>
</evidence>
<dbReference type="InterPro" id="IPR002716">
    <property type="entry name" value="PIN_dom"/>
</dbReference>
<keyword evidence="3" id="KW-0378">Hydrolase</keyword>
<proteinExistence type="predicted"/>
<name>A0ABW9QRC9_9ACTN</name>
<accession>A0ABW9QRC9</accession>
<keyword evidence="2" id="KW-0479">Metal-binding</keyword>
<reference evidence="6 7" key="1">
    <citation type="submission" date="2019-11" db="EMBL/GenBank/DDBJ databases">
        <title>Acidiferrimicrobium australis gen. nov., sp. nov., an acidophilic and obligately heterotrophic, member of the Actinobacteria that catalyses dissimilatory oxido- reduction of iron isolated from metal-rich acidic water in Chile.</title>
        <authorList>
            <person name="Gonzalez D."/>
            <person name="Huber K."/>
            <person name="Hedrich S."/>
            <person name="Rojas-Villalobos C."/>
            <person name="Quatrini R."/>
            <person name="Dinamarca M.A."/>
            <person name="Schwarz A."/>
            <person name="Canales C."/>
            <person name="Nancucheo I."/>
        </authorList>
    </citation>
    <scope>NUCLEOTIDE SEQUENCE [LARGE SCALE GENOMIC DNA]</scope>
    <source>
        <strain evidence="6 7">USS-CCA1</strain>
    </source>
</reference>
<feature type="domain" description="PIN" evidence="5">
    <location>
        <begin position="15"/>
        <end position="79"/>
    </location>
</feature>
<keyword evidence="4" id="KW-0460">Magnesium</keyword>
<comment type="caution">
    <text evidence="6">The sequence shown here is derived from an EMBL/GenBank/DDBJ whole genome shotgun (WGS) entry which is preliminary data.</text>
</comment>
<dbReference type="EMBL" id="WJHE01000285">
    <property type="protein sequence ID" value="MST32395.1"/>
    <property type="molecule type" value="Genomic_DNA"/>
</dbReference>
<dbReference type="Proteomes" id="UP000437736">
    <property type="component" value="Unassembled WGS sequence"/>
</dbReference>
<gene>
    <name evidence="6" type="ORF">GHK86_06635</name>
</gene>
<dbReference type="Gene3D" id="3.40.50.1010">
    <property type="entry name" value="5'-nuclease"/>
    <property type="match status" value="1"/>
</dbReference>
<keyword evidence="7" id="KW-1185">Reference proteome</keyword>
<dbReference type="SUPFAM" id="SSF88723">
    <property type="entry name" value="PIN domain-like"/>
    <property type="match status" value="1"/>
</dbReference>
<evidence type="ECO:0000256" key="2">
    <source>
        <dbReference type="ARBA" id="ARBA00022723"/>
    </source>
</evidence>